<dbReference type="GO" id="GO:0006281">
    <property type="term" value="P:DNA repair"/>
    <property type="evidence" value="ECO:0007669"/>
    <property type="project" value="InterPro"/>
</dbReference>
<dbReference type="InterPro" id="IPR012309">
    <property type="entry name" value="DNA_ligase_ATP-dep_C"/>
</dbReference>
<dbReference type="Proteomes" id="UP000239352">
    <property type="component" value="Unassembled WGS sequence"/>
</dbReference>
<dbReference type="Pfam" id="PF04679">
    <property type="entry name" value="DNA_ligase_A_C"/>
    <property type="match status" value="1"/>
</dbReference>
<dbReference type="CDD" id="cd07971">
    <property type="entry name" value="OBF_DNA_ligase_LigD"/>
    <property type="match status" value="1"/>
</dbReference>
<evidence type="ECO:0000313" key="5">
    <source>
        <dbReference type="Proteomes" id="UP000239352"/>
    </source>
</evidence>
<reference evidence="4 5" key="1">
    <citation type="submission" date="2018-03" db="EMBL/GenBank/DDBJ databases">
        <title>Actinopolyspora mortivallis from Sahara, screening for active biomolecules.</title>
        <authorList>
            <person name="Selama O."/>
            <person name="Wellington E.M.H."/>
            <person name="Hacene H."/>
        </authorList>
    </citation>
    <scope>NUCLEOTIDE SEQUENCE [LARGE SCALE GENOMIC DNA]</scope>
    <source>
        <strain evidence="4 5">M5A</strain>
    </source>
</reference>
<gene>
    <name evidence="4" type="ORF">CEP50_07500</name>
</gene>
<evidence type="ECO:0000256" key="2">
    <source>
        <dbReference type="SAM" id="MobiDB-lite"/>
    </source>
</evidence>
<accession>A0A2T0GY39</accession>
<feature type="domain" description="DNA ligase ATP-dependent C-terminal" evidence="3">
    <location>
        <begin position="103"/>
        <end position="194"/>
    </location>
</feature>
<keyword evidence="5" id="KW-1185">Reference proteome</keyword>
<feature type="compositionally biased region" description="Basic and acidic residues" evidence="2">
    <location>
        <begin position="190"/>
        <end position="204"/>
    </location>
</feature>
<dbReference type="Gene3D" id="3.30.1490.70">
    <property type="match status" value="1"/>
</dbReference>
<dbReference type="Gene3D" id="2.40.50.140">
    <property type="entry name" value="Nucleic acid-binding proteins"/>
    <property type="match status" value="1"/>
</dbReference>
<dbReference type="SUPFAM" id="SSF50249">
    <property type="entry name" value="Nucleic acid-binding proteins"/>
    <property type="match status" value="1"/>
</dbReference>
<dbReference type="Gene3D" id="3.30.470.30">
    <property type="entry name" value="DNA ligase/mRNA capping enzyme"/>
    <property type="match status" value="1"/>
</dbReference>
<proteinExistence type="predicted"/>
<dbReference type="GO" id="GO:0006310">
    <property type="term" value="P:DNA recombination"/>
    <property type="evidence" value="ECO:0007669"/>
    <property type="project" value="InterPro"/>
</dbReference>
<dbReference type="AlphaFoldDB" id="A0A2T0GY39"/>
<evidence type="ECO:0000259" key="3">
    <source>
        <dbReference type="Pfam" id="PF04679"/>
    </source>
</evidence>
<feature type="region of interest" description="Disordered" evidence="2">
    <location>
        <begin position="185"/>
        <end position="204"/>
    </location>
</feature>
<evidence type="ECO:0000313" key="4">
    <source>
        <dbReference type="EMBL" id="PRW64029.1"/>
    </source>
</evidence>
<dbReference type="InParanoid" id="A0A2T0GY39"/>
<dbReference type="RefSeq" id="WP_106113209.1">
    <property type="nucleotide sequence ID" value="NZ_PVSR01000007.1"/>
</dbReference>
<dbReference type="GO" id="GO:0003910">
    <property type="term" value="F:DNA ligase (ATP) activity"/>
    <property type="evidence" value="ECO:0007669"/>
    <property type="project" value="UniProtKB-EC"/>
</dbReference>
<evidence type="ECO:0000256" key="1">
    <source>
        <dbReference type="ARBA" id="ARBA00012727"/>
    </source>
</evidence>
<dbReference type="SUPFAM" id="SSF56091">
    <property type="entry name" value="DNA ligase/mRNA capping enzyme, catalytic domain"/>
    <property type="match status" value="1"/>
</dbReference>
<dbReference type="EC" id="6.5.1.1" evidence="1"/>
<organism evidence="4 5">
    <name type="scientific">Actinopolyspora mortivallis</name>
    <dbReference type="NCBI Taxonomy" id="33906"/>
    <lineage>
        <taxon>Bacteria</taxon>
        <taxon>Bacillati</taxon>
        <taxon>Actinomycetota</taxon>
        <taxon>Actinomycetes</taxon>
        <taxon>Actinopolysporales</taxon>
        <taxon>Actinopolysporaceae</taxon>
        <taxon>Actinopolyspora</taxon>
    </lineage>
</organism>
<sequence>MYCYLFDVPYVAGYDLTSMALLERKRMLARTTRFTDPLRWTPYENGRGTRYHRRSCEAGWEGTLAEGATAAYLHDRSRNWLKFTCVATQELVIGGFTEPTGSRPALGALLVGYHERGRLVYAGKVGTGFDQHSLRGLRERLDRLERRDGPFAEEPEANEVRWVEPRLVVSVAFTEWTEDGKLRHPSYQGLREDKDPADVVREVG</sequence>
<comment type="caution">
    <text evidence="4">The sequence shown here is derived from an EMBL/GenBank/DDBJ whole genome shotgun (WGS) entry which is preliminary data.</text>
</comment>
<dbReference type="InterPro" id="IPR012340">
    <property type="entry name" value="NA-bd_OB-fold"/>
</dbReference>
<dbReference type="EMBL" id="PVSR01000007">
    <property type="protein sequence ID" value="PRW64029.1"/>
    <property type="molecule type" value="Genomic_DNA"/>
</dbReference>
<protein>
    <recommendedName>
        <fullName evidence="1">DNA ligase (ATP)</fullName>
        <ecNumber evidence="1">6.5.1.1</ecNumber>
    </recommendedName>
</protein>
<name>A0A2T0GY39_ACTMO</name>